<reference evidence="5" key="1">
    <citation type="submission" date="2021-05" db="EMBL/GenBank/DDBJ databases">
        <title>Direct Submission.</title>
        <authorList>
            <person name="Li K."/>
            <person name="Gao J."/>
        </authorList>
    </citation>
    <scope>NUCLEOTIDE SEQUENCE [LARGE SCALE GENOMIC DNA]</scope>
    <source>
        <strain evidence="5">HDS12</strain>
    </source>
</reference>
<evidence type="ECO:0000256" key="2">
    <source>
        <dbReference type="SAM" id="Phobius"/>
    </source>
</evidence>
<proteinExistence type="predicted"/>
<feature type="region of interest" description="Disordered" evidence="1">
    <location>
        <begin position="1"/>
        <end position="54"/>
    </location>
</feature>
<dbReference type="EMBL" id="CP074132">
    <property type="protein sequence ID" value="QUX28178.1"/>
    <property type="molecule type" value="Genomic_DNA"/>
</dbReference>
<keyword evidence="2" id="KW-1133">Transmembrane helix</keyword>
<dbReference type="RefSeq" id="WP_212641192.1">
    <property type="nucleotide sequence ID" value="NZ_CP074132.1"/>
</dbReference>
<accession>A0ABX8C6H6</accession>
<dbReference type="PANTHER" id="PTHR30336:SF6">
    <property type="entry name" value="INTEGRAL MEMBRANE PROTEIN"/>
    <property type="match status" value="1"/>
</dbReference>
<evidence type="ECO:0000313" key="4">
    <source>
        <dbReference type="EMBL" id="QUX28178.1"/>
    </source>
</evidence>
<organism evidence="4 5">
    <name type="scientific">Nocardiopsis akebiae</name>
    <dbReference type="NCBI Taxonomy" id="2831968"/>
    <lineage>
        <taxon>Bacteria</taxon>
        <taxon>Bacillati</taxon>
        <taxon>Actinomycetota</taxon>
        <taxon>Actinomycetes</taxon>
        <taxon>Streptosporangiales</taxon>
        <taxon>Nocardiopsidaceae</taxon>
        <taxon>Nocardiopsis</taxon>
    </lineage>
</organism>
<evidence type="ECO:0000256" key="1">
    <source>
        <dbReference type="SAM" id="MobiDB-lite"/>
    </source>
</evidence>
<dbReference type="CDD" id="cd06259">
    <property type="entry name" value="YdcF-like"/>
    <property type="match status" value="1"/>
</dbReference>
<dbReference type="InterPro" id="IPR051599">
    <property type="entry name" value="Cell_Envelope_Assoc"/>
</dbReference>
<protein>
    <submittedName>
        <fullName evidence="4">YdcF family protein</fullName>
    </submittedName>
</protein>
<name>A0ABX8C6H6_9ACTN</name>
<feature type="domain" description="DUF218" evidence="3">
    <location>
        <begin position="102"/>
        <end position="221"/>
    </location>
</feature>
<feature type="transmembrane region" description="Helical" evidence="2">
    <location>
        <begin position="65"/>
        <end position="84"/>
    </location>
</feature>
<keyword evidence="2" id="KW-0472">Membrane</keyword>
<feature type="compositionally biased region" description="Pro residues" evidence="1">
    <location>
        <begin position="1"/>
        <end position="12"/>
    </location>
</feature>
<keyword evidence="5" id="KW-1185">Reference proteome</keyword>
<sequence length="282" mass="29585">MTIPDPATPQSPPSDDDTGVLRERPSPASGGSGTDTADDVSGAENAGNVGASAGRRGRRTWLGRLAVLTVFAMVAGCVPFLWVLSSTSDHRHTAAAVPERPVALVLGAGVRPDGRPSLLLARRLDTAADLYFAGRVDVVLVTGDNSVEHYNETDTMRAYLVDAGVPGEHVVGDYAGFSTWDSCVRAHEVFGVREATVVTQDFHLPRAVRLCRSAGIDAVGVADSSLEERAFATVYGWFREVPAAVAALGSVVLRPDPTFLGDYETGVDEALALEREPGAAGG</sequence>
<dbReference type="Pfam" id="PF02698">
    <property type="entry name" value="DUF218"/>
    <property type="match status" value="1"/>
</dbReference>
<dbReference type="InterPro" id="IPR003848">
    <property type="entry name" value="DUF218"/>
</dbReference>
<keyword evidence="2" id="KW-0812">Transmembrane</keyword>
<gene>
    <name evidence="4" type="ORF">KGD83_23420</name>
</gene>
<dbReference type="PANTHER" id="PTHR30336">
    <property type="entry name" value="INNER MEMBRANE PROTEIN, PROBABLE PERMEASE"/>
    <property type="match status" value="1"/>
</dbReference>
<evidence type="ECO:0000313" key="5">
    <source>
        <dbReference type="Proteomes" id="UP000678016"/>
    </source>
</evidence>
<dbReference type="Proteomes" id="UP000678016">
    <property type="component" value="Chromosome"/>
</dbReference>
<evidence type="ECO:0000259" key="3">
    <source>
        <dbReference type="Pfam" id="PF02698"/>
    </source>
</evidence>